<reference evidence="1" key="1">
    <citation type="journal article" date="2022" name="Front. Genet.">
        <title>Chromosome-Scale Assembly of the Dendrobium nobile Genome Provides Insights Into the Molecular Mechanism of the Biosynthesis of the Medicinal Active Ingredient of Dendrobium.</title>
        <authorList>
            <person name="Xu Q."/>
            <person name="Niu S.-C."/>
            <person name="Li K.-L."/>
            <person name="Zheng P.-J."/>
            <person name="Zhang X.-J."/>
            <person name="Jia Y."/>
            <person name="Liu Y."/>
            <person name="Niu Y.-X."/>
            <person name="Yu L.-H."/>
            <person name="Chen D.-F."/>
            <person name="Zhang G.-Q."/>
        </authorList>
    </citation>
    <scope>NUCLEOTIDE SEQUENCE</scope>
    <source>
        <tissue evidence="1">Leaf</tissue>
    </source>
</reference>
<evidence type="ECO:0000313" key="1">
    <source>
        <dbReference type="EMBL" id="KAI0510680.1"/>
    </source>
</evidence>
<dbReference type="AlphaFoldDB" id="A0A8T3BEI9"/>
<dbReference type="Proteomes" id="UP000829196">
    <property type="component" value="Unassembled WGS sequence"/>
</dbReference>
<dbReference type="EMBL" id="JAGYWB010000009">
    <property type="protein sequence ID" value="KAI0510680.1"/>
    <property type="molecule type" value="Genomic_DNA"/>
</dbReference>
<keyword evidence="2" id="KW-1185">Reference proteome</keyword>
<evidence type="ECO:0000313" key="2">
    <source>
        <dbReference type="Proteomes" id="UP000829196"/>
    </source>
</evidence>
<name>A0A8T3BEI9_DENNO</name>
<gene>
    <name evidence="1" type="ORF">KFK09_011289</name>
</gene>
<protein>
    <submittedName>
        <fullName evidence="1">Uncharacterized protein</fullName>
    </submittedName>
</protein>
<sequence>MCQSLDSNSDHLEWQVSVKKRQKFFACLQSREEIYRATRTLSQPLAFLRSREGLTSPLHPKVSHASASIGIDKNRTKQRKVDKAFKISYKQSISYRFA</sequence>
<proteinExistence type="predicted"/>
<comment type="caution">
    <text evidence="1">The sequence shown here is derived from an EMBL/GenBank/DDBJ whole genome shotgun (WGS) entry which is preliminary data.</text>
</comment>
<accession>A0A8T3BEI9</accession>
<organism evidence="1 2">
    <name type="scientific">Dendrobium nobile</name>
    <name type="common">Orchid</name>
    <dbReference type="NCBI Taxonomy" id="94219"/>
    <lineage>
        <taxon>Eukaryota</taxon>
        <taxon>Viridiplantae</taxon>
        <taxon>Streptophyta</taxon>
        <taxon>Embryophyta</taxon>
        <taxon>Tracheophyta</taxon>
        <taxon>Spermatophyta</taxon>
        <taxon>Magnoliopsida</taxon>
        <taxon>Liliopsida</taxon>
        <taxon>Asparagales</taxon>
        <taxon>Orchidaceae</taxon>
        <taxon>Epidendroideae</taxon>
        <taxon>Malaxideae</taxon>
        <taxon>Dendrobiinae</taxon>
        <taxon>Dendrobium</taxon>
    </lineage>
</organism>